<dbReference type="AlphaFoldDB" id="W0HUF3"/>
<evidence type="ECO:0000256" key="2">
    <source>
        <dbReference type="ARBA" id="ARBA00022448"/>
    </source>
</evidence>
<dbReference type="InterPro" id="IPR030678">
    <property type="entry name" value="Peptide/Ni-bd"/>
</dbReference>
<evidence type="ECO:0000256" key="3">
    <source>
        <dbReference type="ARBA" id="ARBA00022729"/>
    </source>
</evidence>
<organism evidence="5 6">
    <name type="scientific">Sodalis praecaptivus</name>
    <dbReference type="NCBI Taxonomy" id="1239307"/>
    <lineage>
        <taxon>Bacteria</taxon>
        <taxon>Pseudomonadati</taxon>
        <taxon>Pseudomonadota</taxon>
        <taxon>Gammaproteobacteria</taxon>
        <taxon>Enterobacterales</taxon>
        <taxon>Bruguierivoracaceae</taxon>
        <taxon>Sodalis</taxon>
    </lineage>
</organism>
<keyword evidence="6" id="KW-1185">Reference proteome</keyword>
<dbReference type="GO" id="GO:1904680">
    <property type="term" value="F:peptide transmembrane transporter activity"/>
    <property type="evidence" value="ECO:0007669"/>
    <property type="project" value="TreeGrafter"/>
</dbReference>
<dbReference type="KEGG" id="sod:Sant_0687"/>
<keyword evidence="3" id="KW-0732">Signal</keyword>
<name>W0HUF3_9GAMM</name>
<comment type="similarity">
    <text evidence="1">Belongs to the bacterial solute-binding protein 5 family.</text>
</comment>
<reference evidence="5 6" key="1">
    <citation type="journal article" date="2014" name="Genome Biol. Evol.">
        <title>Genome degeneration and adaptation in a nascent stage of symbiosis.</title>
        <authorList>
            <person name="Oakeson K.F."/>
            <person name="Gil R."/>
            <person name="Clayton A.L."/>
            <person name="Dunn D.M."/>
            <person name="von Niederhausern A.C."/>
            <person name="Hamil C."/>
            <person name="Aoyagi A."/>
            <person name="Duval B."/>
            <person name="Baca A."/>
            <person name="Silva F.J."/>
            <person name="Vallier A."/>
            <person name="Jackson D.G."/>
            <person name="Latorre A."/>
            <person name="Weiss R.B."/>
            <person name="Heddi A."/>
            <person name="Moya A."/>
            <person name="Dale C."/>
        </authorList>
    </citation>
    <scope>NUCLEOTIDE SEQUENCE [LARGE SCALE GENOMIC DNA]</scope>
    <source>
        <strain evidence="5 6">HS1</strain>
    </source>
</reference>
<dbReference type="Gene3D" id="3.40.190.10">
    <property type="entry name" value="Periplasmic binding protein-like II"/>
    <property type="match status" value="1"/>
</dbReference>
<dbReference type="PATRIC" id="fig|1239307.3.peg.743"/>
<dbReference type="Proteomes" id="UP000019028">
    <property type="component" value="Chromosome"/>
</dbReference>
<dbReference type="CDD" id="cd08498">
    <property type="entry name" value="PBP2_NikA_DppA_OppA_like_2"/>
    <property type="match status" value="1"/>
</dbReference>
<dbReference type="Gene3D" id="3.10.105.10">
    <property type="entry name" value="Dipeptide-binding Protein, Domain 3"/>
    <property type="match status" value="1"/>
</dbReference>
<dbReference type="InterPro" id="IPR000914">
    <property type="entry name" value="SBP_5_dom"/>
</dbReference>
<proteinExistence type="inferred from homology"/>
<dbReference type="PIRSF" id="PIRSF002741">
    <property type="entry name" value="MppA"/>
    <property type="match status" value="1"/>
</dbReference>
<dbReference type="PANTHER" id="PTHR30290">
    <property type="entry name" value="PERIPLASMIC BINDING COMPONENT OF ABC TRANSPORTER"/>
    <property type="match status" value="1"/>
</dbReference>
<feature type="domain" description="Solute-binding protein family 5" evidence="4">
    <location>
        <begin position="76"/>
        <end position="451"/>
    </location>
</feature>
<keyword evidence="2" id="KW-0813">Transport</keyword>
<sequence>MAKQRDGMEKGTLMKRAMTSVAALVLLWGAAARADDLVIGMKAAVDNADPHQLFTPNRNVDLQVYEPLIYQDRYLKPQPWLATAWKNIDPVTWELTLREGVKFSNGQPFTAEDVVFSLRRGLTLDGLRTYRGYLKDIVKVEALDAHRIRITTRQPTSLLPWNLTSIGMVSAAAAKGATAADFNGGRAAVGTGPYRWVKWTPGQEVVLAKNPDYWQGAEPWDKVTYRFIPNDSARVAALLSGDVDVIDQVPGNLSKRITANQGTALVEDTSVFNAFLAPDRYYDVSPFITANDGSPLPGNPFKNPQVRQALTLAINRDGLASRIMQGAATPTGQLAPEGMKGYDPGIALPRYDPARARQLLKDAGYPQGFRLTLHCYNDRFAGDAQTCQAVAAMLTAVGITTRVETMPSSVFFKRATSGGANGGPGFSMYMALYGTPTGNSTNFLITTVETYDKAKGLGINNRGQYANPAIDKVIDASQTTFDDAENEKLLLQATRMTLEDQAVIPLFFLKSSWGIRAGLTLEPRRDGFTMARNIRRR</sequence>
<dbReference type="GO" id="GO:0043190">
    <property type="term" value="C:ATP-binding cassette (ABC) transporter complex"/>
    <property type="evidence" value="ECO:0007669"/>
    <property type="project" value="InterPro"/>
</dbReference>
<dbReference type="InterPro" id="IPR023765">
    <property type="entry name" value="SBP_5_CS"/>
</dbReference>
<dbReference type="HOGENOM" id="CLU_017028_7_4_6"/>
<dbReference type="EMBL" id="CP006569">
    <property type="protein sequence ID" value="AHF75783.1"/>
    <property type="molecule type" value="Genomic_DNA"/>
</dbReference>
<dbReference type="GO" id="GO:0015833">
    <property type="term" value="P:peptide transport"/>
    <property type="evidence" value="ECO:0007669"/>
    <property type="project" value="TreeGrafter"/>
</dbReference>
<dbReference type="GO" id="GO:0030288">
    <property type="term" value="C:outer membrane-bounded periplasmic space"/>
    <property type="evidence" value="ECO:0007669"/>
    <property type="project" value="UniProtKB-ARBA"/>
</dbReference>
<evidence type="ECO:0000256" key="1">
    <source>
        <dbReference type="ARBA" id="ARBA00005695"/>
    </source>
</evidence>
<dbReference type="InterPro" id="IPR039424">
    <property type="entry name" value="SBP_5"/>
</dbReference>
<evidence type="ECO:0000259" key="4">
    <source>
        <dbReference type="Pfam" id="PF00496"/>
    </source>
</evidence>
<dbReference type="SUPFAM" id="SSF53850">
    <property type="entry name" value="Periplasmic binding protein-like II"/>
    <property type="match status" value="1"/>
</dbReference>
<dbReference type="PANTHER" id="PTHR30290:SF9">
    <property type="entry name" value="OLIGOPEPTIDE-BINDING PROTEIN APPA"/>
    <property type="match status" value="1"/>
</dbReference>
<evidence type="ECO:0000313" key="6">
    <source>
        <dbReference type="Proteomes" id="UP000019028"/>
    </source>
</evidence>
<gene>
    <name evidence="5" type="ORF">Sant_0687</name>
</gene>
<dbReference type="PROSITE" id="PS01040">
    <property type="entry name" value="SBP_BACTERIAL_5"/>
    <property type="match status" value="1"/>
</dbReference>
<protein>
    <submittedName>
        <fullName evidence="5">ABC transporter periplasmic protein</fullName>
    </submittedName>
</protein>
<dbReference type="Pfam" id="PF00496">
    <property type="entry name" value="SBP_bac_5"/>
    <property type="match status" value="1"/>
</dbReference>
<evidence type="ECO:0000313" key="5">
    <source>
        <dbReference type="EMBL" id="AHF75783.1"/>
    </source>
</evidence>
<accession>W0HUF3</accession>